<comment type="caution">
    <text evidence="5">The sequence shown here is derived from an EMBL/GenBank/DDBJ whole genome shotgun (WGS) entry which is preliminary data.</text>
</comment>
<evidence type="ECO:0000256" key="2">
    <source>
        <dbReference type="ARBA" id="ARBA00023125"/>
    </source>
</evidence>
<dbReference type="InterPro" id="IPR011008">
    <property type="entry name" value="Dimeric_a/b-barrel"/>
</dbReference>
<dbReference type="EMBL" id="NSKA01000010">
    <property type="protein sequence ID" value="PAU70371.1"/>
    <property type="molecule type" value="Genomic_DNA"/>
</dbReference>
<dbReference type="PROSITE" id="PS00519">
    <property type="entry name" value="HTH_ASNC_1"/>
    <property type="match status" value="1"/>
</dbReference>
<dbReference type="InterPro" id="IPR019885">
    <property type="entry name" value="Tscrpt_reg_HTH_AsnC-type_CS"/>
</dbReference>
<dbReference type="InterPro" id="IPR011991">
    <property type="entry name" value="ArsR-like_HTH"/>
</dbReference>
<dbReference type="PROSITE" id="PS50956">
    <property type="entry name" value="HTH_ASNC_2"/>
    <property type="match status" value="1"/>
</dbReference>
<reference evidence="5 6" key="1">
    <citation type="submission" date="2017-08" db="EMBL/GenBank/DDBJ databases">
        <title>Halomonas binhaiensis sp. nov., isolated from saline alkaline soil.</title>
        <authorList>
            <person name="Wang D."/>
            <person name="Zhang G."/>
        </authorList>
    </citation>
    <scope>NUCLEOTIDE SEQUENCE [LARGE SCALE GENOMIC DNA]</scope>
    <source>
        <strain evidence="5 6">WN018</strain>
    </source>
</reference>
<dbReference type="SUPFAM" id="SSF54909">
    <property type="entry name" value="Dimeric alpha+beta barrel"/>
    <property type="match status" value="1"/>
</dbReference>
<dbReference type="Pfam" id="PF13404">
    <property type="entry name" value="HTH_AsnC-type"/>
    <property type="match status" value="1"/>
</dbReference>
<proteinExistence type="predicted"/>
<evidence type="ECO:0000313" key="5">
    <source>
        <dbReference type="EMBL" id="PAU70371.1"/>
    </source>
</evidence>
<feature type="domain" description="HTH asnC-type" evidence="4">
    <location>
        <begin position="16"/>
        <end position="77"/>
    </location>
</feature>
<evidence type="ECO:0000313" key="6">
    <source>
        <dbReference type="Proteomes" id="UP000218675"/>
    </source>
</evidence>
<sequence length="167" mass="18597">MQYFCTKPRINTLENLDRFDRRILHALQRDARLTLTALAETVNLSPSQCSRRIVRLEENGVTQGHALRLDPEALGLKVTAFIFLSMDKARMASPSDAVAELLTRDEVIDCHAITGNHDFILKVIVEDLSELSRFLSTAVTSLPGIRDIATQVAMNTLKVNGPLKVLL</sequence>
<dbReference type="InterPro" id="IPR019888">
    <property type="entry name" value="Tscrpt_reg_AsnC-like"/>
</dbReference>
<dbReference type="InterPro" id="IPR036388">
    <property type="entry name" value="WH-like_DNA-bd_sf"/>
</dbReference>
<dbReference type="Proteomes" id="UP000218675">
    <property type="component" value="Unassembled WGS sequence"/>
</dbReference>
<gene>
    <name evidence="5" type="ORF">CK497_17930</name>
</gene>
<dbReference type="SMART" id="SM00344">
    <property type="entry name" value="HTH_ASNC"/>
    <property type="match status" value="1"/>
</dbReference>
<protein>
    <submittedName>
        <fullName evidence="5">AsnC family transcriptional regulator</fullName>
    </submittedName>
</protein>
<keyword evidence="1" id="KW-0805">Transcription regulation</keyword>
<dbReference type="InterPro" id="IPR019887">
    <property type="entry name" value="Tscrpt_reg_AsnC/Lrp_C"/>
</dbReference>
<name>A0ABX4HE94_9GAMM</name>
<dbReference type="InterPro" id="IPR000485">
    <property type="entry name" value="AsnC-type_HTH_dom"/>
</dbReference>
<dbReference type="Pfam" id="PF01037">
    <property type="entry name" value="AsnC_trans_reg"/>
    <property type="match status" value="1"/>
</dbReference>
<dbReference type="InterPro" id="IPR036390">
    <property type="entry name" value="WH_DNA-bd_sf"/>
</dbReference>
<dbReference type="PRINTS" id="PR00033">
    <property type="entry name" value="HTHASNC"/>
</dbReference>
<dbReference type="PANTHER" id="PTHR30154">
    <property type="entry name" value="LEUCINE-RESPONSIVE REGULATORY PROTEIN"/>
    <property type="match status" value="1"/>
</dbReference>
<evidence type="ECO:0000256" key="1">
    <source>
        <dbReference type="ARBA" id="ARBA00023015"/>
    </source>
</evidence>
<dbReference type="Gene3D" id="1.10.10.10">
    <property type="entry name" value="Winged helix-like DNA-binding domain superfamily/Winged helix DNA-binding domain"/>
    <property type="match status" value="1"/>
</dbReference>
<dbReference type="SUPFAM" id="SSF46785">
    <property type="entry name" value="Winged helix' DNA-binding domain"/>
    <property type="match status" value="1"/>
</dbReference>
<keyword evidence="2" id="KW-0238">DNA-binding</keyword>
<dbReference type="PANTHER" id="PTHR30154:SF34">
    <property type="entry name" value="TRANSCRIPTIONAL REGULATOR AZLB"/>
    <property type="match status" value="1"/>
</dbReference>
<keyword evidence="3" id="KW-0804">Transcription</keyword>
<accession>A0ABX4HE94</accession>
<evidence type="ECO:0000259" key="4">
    <source>
        <dbReference type="PROSITE" id="PS50956"/>
    </source>
</evidence>
<dbReference type="Gene3D" id="3.30.70.920">
    <property type="match status" value="1"/>
</dbReference>
<evidence type="ECO:0000256" key="3">
    <source>
        <dbReference type="ARBA" id="ARBA00023163"/>
    </source>
</evidence>
<organism evidence="5 6">
    <name type="scientific">Vreelandella alkaliphila</name>
    <dbReference type="NCBI Taxonomy" id="272774"/>
    <lineage>
        <taxon>Bacteria</taxon>
        <taxon>Pseudomonadati</taxon>
        <taxon>Pseudomonadota</taxon>
        <taxon>Gammaproteobacteria</taxon>
        <taxon>Oceanospirillales</taxon>
        <taxon>Halomonadaceae</taxon>
        <taxon>Vreelandella</taxon>
    </lineage>
</organism>
<keyword evidence="6" id="KW-1185">Reference proteome</keyword>
<dbReference type="CDD" id="cd00090">
    <property type="entry name" value="HTH_ARSR"/>
    <property type="match status" value="1"/>
</dbReference>